<accession>A0A0M3IQB4</accession>
<dbReference type="AlphaFoldDB" id="A0A0M3IQB4"/>
<reference evidence="2" key="1">
    <citation type="submission" date="2017-02" db="UniProtKB">
        <authorList>
            <consortium name="WormBaseParasite"/>
        </authorList>
    </citation>
    <scope>IDENTIFICATION</scope>
</reference>
<evidence type="ECO:0000313" key="1">
    <source>
        <dbReference type="Proteomes" id="UP000036681"/>
    </source>
</evidence>
<evidence type="ECO:0000313" key="2">
    <source>
        <dbReference type="WBParaSite" id="ALUE_0002094201-mRNA-1"/>
    </source>
</evidence>
<dbReference type="Gene3D" id="3.40.50.410">
    <property type="entry name" value="von Willebrand factor, type A domain"/>
    <property type="match status" value="1"/>
</dbReference>
<proteinExistence type="predicted"/>
<protein>
    <submittedName>
        <fullName evidence="2">Reverse transcriptase domain-containing protein</fullName>
    </submittedName>
</protein>
<dbReference type="WBParaSite" id="ALUE_0002094201-mRNA-1">
    <property type="protein sequence ID" value="ALUE_0002094201-mRNA-1"/>
    <property type="gene ID" value="ALUE_0002094201"/>
</dbReference>
<dbReference type="InterPro" id="IPR036465">
    <property type="entry name" value="vWFA_dom_sf"/>
</dbReference>
<keyword evidence="1" id="KW-1185">Reference proteome</keyword>
<dbReference type="SUPFAM" id="SSF53300">
    <property type="entry name" value="vWA-like"/>
    <property type="match status" value="1"/>
</dbReference>
<sequence length="74" mass="8216">MIATVKSIASELKWTQKVKFQSQPALQEAFNQLPHVQGGTDTGSAFGVVLDEFVLRRRNGVPLVIFTVSDGYHR</sequence>
<organism evidence="1 2">
    <name type="scientific">Ascaris lumbricoides</name>
    <name type="common">Giant roundworm</name>
    <dbReference type="NCBI Taxonomy" id="6252"/>
    <lineage>
        <taxon>Eukaryota</taxon>
        <taxon>Metazoa</taxon>
        <taxon>Ecdysozoa</taxon>
        <taxon>Nematoda</taxon>
        <taxon>Chromadorea</taxon>
        <taxon>Rhabditida</taxon>
        <taxon>Spirurina</taxon>
        <taxon>Ascaridomorpha</taxon>
        <taxon>Ascaridoidea</taxon>
        <taxon>Ascarididae</taxon>
        <taxon>Ascaris</taxon>
    </lineage>
</organism>
<dbReference type="Proteomes" id="UP000036681">
    <property type="component" value="Unplaced"/>
</dbReference>
<name>A0A0M3IQB4_ASCLU</name>